<dbReference type="PATRIC" id="fig|317.243.peg.5335"/>
<feature type="chain" id="PRO_5008892008" description="DUF2059 domain-containing protein" evidence="1">
    <location>
        <begin position="31"/>
        <end position="164"/>
    </location>
</feature>
<accession>A0A1C7Z1M2</accession>
<keyword evidence="1" id="KW-0732">Signal</keyword>
<proteinExistence type="predicted"/>
<evidence type="ECO:0000313" key="3">
    <source>
        <dbReference type="Proteomes" id="UP000093104"/>
    </source>
</evidence>
<feature type="signal peptide" evidence="1">
    <location>
        <begin position="1"/>
        <end position="30"/>
    </location>
</feature>
<comment type="caution">
    <text evidence="2">The sequence shown here is derived from an EMBL/GenBank/DDBJ whole genome shotgun (WGS) entry which is preliminary data.</text>
</comment>
<sequence>MTFRSSLAALNMLFALLAFVLPDASREAYASEVDDSAQAFVQDRHLGDSLGWLGYQVASRTATFASIVEAIGKTQAQALVKSELERLQPEYQAQWDRNLAAAYAQFFTAEELRGLNSGDGAQMLANKLRAKQNDVGMDMKARSAELLKTFVSRALDNAQQTLEH</sequence>
<evidence type="ECO:0000256" key="1">
    <source>
        <dbReference type="SAM" id="SignalP"/>
    </source>
</evidence>
<dbReference type="EMBL" id="LGSI01000060">
    <property type="protein sequence ID" value="OCR23070.1"/>
    <property type="molecule type" value="Genomic_DNA"/>
</dbReference>
<dbReference type="AlphaFoldDB" id="A0A1C7Z1M2"/>
<evidence type="ECO:0000313" key="2">
    <source>
        <dbReference type="EMBL" id="OCR23070.1"/>
    </source>
</evidence>
<dbReference type="OrthoDB" id="6064865at2"/>
<name>A0A1C7Z1M2_PSESX</name>
<gene>
    <name evidence="2" type="ORF">AFK24_21330</name>
</gene>
<evidence type="ECO:0008006" key="4">
    <source>
        <dbReference type="Google" id="ProtNLM"/>
    </source>
</evidence>
<dbReference type="RefSeq" id="WP_065835119.1">
    <property type="nucleotide sequence ID" value="NZ_LGSI01000060.1"/>
</dbReference>
<reference evidence="2 3" key="1">
    <citation type="submission" date="2015-07" db="EMBL/GenBank/DDBJ databases">
        <title>Draft genome sequence of a diazotrophic, plant growth-promoting rhizobacterium of the Pseudomonas syringae complex.</title>
        <authorList>
            <person name="Patten C.L."/>
            <person name="Jeong H."/>
        </authorList>
    </citation>
    <scope>NUCLEOTIDE SEQUENCE [LARGE SCALE GENOMIC DNA]</scope>
    <source>
        <strain evidence="2 3">GR12-2</strain>
    </source>
</reference>
<dbReference type="Proteomes" id="UP000093104">
    <property type="component" value="Unassembled WGS sequence"/>
</dbReference>
<organism evidence="2 3">
    <name type="scientific">Pseudomonas syringae</name>
    <dbReference type="NCBI Taxonomy" id="317"/>
    <lineage>
        <taxon>Bacteria</taxon>
        <taxon>Pseudomonadati</taxon>
        <taxon>Pseudomonadota</taxon>
        <taxon>Gammaproteobacteria</taxon>
        <taxon>Pseudomonadales</taxon>
        <taxon>Pseudomonadaceae</taxon>
        <taxon>Pseudomonas</taxon>
    </lineage>
</organism>
<protein>
    <recommendedName>
        <fullName evidence="4">DUF2059 domain-containing protein</fullName>
    </recommendedName>
</protein>